<dbReference type="GeneID" id="103361370"/>
<accession>A0A9Y4K9W7</accession>
<dbReference type="Proteomes" id="UP000694891">
    <property type="component" value="Unplaced"/>
</dbReference>
<reference evidence="3 4" key="1">
    <citation type="submission" date="2025-04" db="UniProtKB">
        <authorList>
            <consortium name="RefSeq"/>
        </authorList>
    </citation>
    <scope>IDENTIFICATION</scope>
</reference>
<evidence type="ECO:0000313" key="2">
    <source>
        <dbReference type="Proteomes" id="UP000694891"/>
    </source>
</evidence>
<dbReference type="RefSeq" id="XP_008285653.1">
    <property type="nucleotide sequence ID" value="XM_008287431.1"/>
</dbReference>
<dbReference type="RefSeq" id="XP_008285655.1">
    <property type="nucleotide sequence ID" value="XM_008287433.1"/>
</dbReference>
<proteinExistence type="predicted"/>
<keyword evidence="2" id="KW-1185">Reference proteome</keyword>
<evidence type="ECO:0000313" key="4">
    <source>
        <dbReference type="RefSeq" id="XP_008285653.1"/>
    </source>
</evidence>
<dbReference type="InterPro" id="IPR027932">
    <property type="entry name" value="DUF4606"/>
</dbReference>
<evidence type="ECO:0000256" key="1">
    <source>
        <dbReference type="SAM" id="MobiDB-lite"/>
    </source>
</evidence>
<gene>
    <name evidence="3 4 5" type="primary">LOC103361370</name>
</gene>
<evidence type="ECO:0000313" key="3">
    <source>
        <dbReference type="RefSeq" id="XP_008285652.1"/>
    </source>
</evidence>
<protein>
    <submittedName>
        <fullName evidence="3 4">Uncharacterized protein C8orf48 homolog</fullName>
    </submittedName>
</protein>
<dbReference type="Pfam" id="PF15379">
    <property type="entry name" value="DUF4606"/>
    <property type="match status" value="1"/>
</dbReference>
<sequence>MNEDEAVSSFCRQTISRVRNKLLRSAEENRRRQSPRAAGGSDGTGSRDPSEPPPVPTEPSPVPLQLIAMLRIKTLKERMRRAAEVELHDPEACSACQQQQASLALKTFIRRKKTQLQFQTLTDRLNTHTGERLDTFEGSWCKKNLPKPTDAPHWIWEELLSEDMRVTAT</sequence>
<organism evidence="2 3">
    <name type="scientific">Stegastes partitus</name>
    <name type="common">bicolor damselfish</name>
    <dbReference type="NCBI Taxonomy" id="144197"/>
    <lineage>
        <taxon>Eukaryota</taxon>
        <taxon>Metazoa</taxon>
        <taxon>Chordata</taxon>
        <taxon>Craniata</taxon>
        <taxon>Vertebrata</taxon>
        <taxon>Euteleostomi</taxon>
        <taxon>Actinopterygii</taxon>
        <taxon>Neopterygii</taxon>
        <taxon>Teleostei</taxon>
        <taxon>Neoteleostei</taxon>
        <taxon>Acanthomorphata</taxon>
        <taxon>Ovalentaria</taxon>
        <taxon>Pomacentridae</taxon>
        <taxon>Stegastes</taxon>
    </lineage>
</organism>
<feature type="compositionally biased region" description="Pro residues" evidence="1">
    <location>
        <begin position="51"/>
        <end position="62"/>
    </location>
</feature>
<dbReference type="AlphaFoldDB" id="A0A9Y4K9W7"/>
<dbReference type="PANTHER" id="PTHR35256:SF1">
    <property type="entry name" value="EXPRESSED SEQUENCE AI429214"/>
    <property type="match status" value="1"/>
</dbReference>
<evidence type="ECO:0000313" key="5">
    <source>
        <dbReference type="RefSeq" id="XP_008285655.1"/>
    </source>
</evidence>
<dbReference type="PANTHER" id="PTHR35256">
    <property type="entry name" value="CHROMOSOME 8 OPEN READING FRAME 48"/>
    <property type="match status" value="1"/>
</dbReference>
<feature type="region of interest" description="Disordered" evidence="1">
    <location>
        <begin position="21"/>
        <end position="62"/>
    </location>
</feature>
<name>A0A9Y4K9W7_9TELE</name>
<dbReference type="RefSeq" id="XP_008285652.1">
    <property type="nucleotide sequence ID" value="XM_008287430.1"/>
</dbReference>